<name>A0A4Z2HTG5_9TELE</name>
<feature type="region of interest" description="Disordered" evidence="1">
    <location>
        <begin position="152"/>
        <end position="172"/>
    </location>
</feature>
<dbReference type="EMBL" id="SRLO01000183">
    <property type="protein sequence ID" value="TNN68841.1"/>
    <property type="molecule type" value="Genomic_DNA"/>
</dbReference>
<keyword evidence="3" id="KW-1185">Reference proteome</keyword>
<dbReference type="AlphaFoldDB" id="A0A4Z2HTG5"/>
<organism evidence="2 3">
    <name type="scientific">Liparis tanakae</name>
    <name type="common">Tanaka's snailfish</name>
    <dbReference type="NCBI Taxonomy" id="230148"/>
    <lineage>
        <taxon>Eukaryota</taxon>
        <taxon>Metazoa</taxon>
        <taxon>Chordata</taxon>
        <taxon>Craniata</taxon>
        <taxon>Vertebrata</taxon>
        <taxon>Euteleostomi</taxon>
        <taxon>Actinopterygii</taxon>
        <taxon>Neopterygii</taxon>
        <taxon>Teleostei</taxon>
        <taxon>Neoteleostei</taxon>
        <taxon>Acanthomorphata</taxon>
        <taxon>Eupercaria</taxon>
        <taxon>Perciformes</taxon>
        <taxon>Cottioidei</taxon>
        <taxon>Cottales</taxon>
        <taxon>Liparidae</taxon>
        <taxon>Liparis</taxon>
    </lineage>
</organism>
<evidence type="ECO:0000313" key="3">
    <source>
        <dbReference type="Proteomes" id="UP000314294"/>
    </source>
</evidence>
<comment type="caution">
    <text evidence="2">The sequence shown here is derived from an EMBL/GenBank/DDBJ whole genome shotgun (WGS) entry which is preliminary data.</text>
</comment>
<protein>
    <submittedName>
        <fullName evidence="2">Uncharacterized protein</fullName>
    </submittedName>
</protein>
<proteinExistence type="predicted"/>
<sequence>MRHRAKDEAHSWCQIQFLLFNSRWRSETKALEEGEALEGDVSAGFVRNGHGDNVGQSLCLMDYSVSVRHVLPVLYLDLTASDHPAQLLLDLKTVDEPPAEGNVELVEIKLQQVAKQGKRPRTWRQLPELLGGSYTSDIYDSADESRGVHIKRSAKHLGGGGQQEGRKHKRLSWASPEVTLSSHVSILKVVVLPAPLKPRRPKHSPFPTARDSLSTARMFPPLLYTCEGETTAPHPCPLAAALHPPSEATDTWKDINNRVTIKRDSRGCRGEEAPQSVDTLQLDDEEQRDVDDALQGQGHQEAAHTGLRHREVVGLAQVDLQSHVDLRSHVDLQSHVDLRRL</sequence>
<evidence type="ECO:0000313" key="2">
    <source>
        <dbReference type="EMBL" id="TNN68841.1"/>
    </source>
</evidence>
<gene>
    <name evidence="2" type="ORF">EYF80_020876</name>
</gene>
<dbReference type="Proteomes" id="UP000314294">
    <property type="component" value="Unassembled WGS sequence"/>
</dbReference>
<accession>A0A4Z2HTG5</accession>
<reference evidence="2 3" key="1">
    <citation type="submission" date="2019-03" db="EMBL/GenBank/DDBJ databases">
        <title>First draft genome of Liparis tanakae, snailfish: a comprehensive survey of snailfish specific genes.</title>
        <authorList>
            <person name="Kim W."/>
            <person name="Song I."/>
            <person name="Jeong J.-H."/>
            <person name="Kim D."/>
            <person name="Kim S."/>
            <person name="Ryu S."/>
            <person name="Song J.Y."/>
            <person name="Lee S.K."/>
        </authorList>
    </citation>
    <scope>NUCLEOTIDE SEQUENCE [LARGE SCALE GENOMIC DNA]</scope>
    <source>
        <tissue evidence="2">Muscle</tissue>
    </source>
</reference>
<evidence type="ECO:0000256" key="1">
    <source>
        <dbReference type="SAM" id="MobiDB-lite"/>
    </source>
</evidence>